<dbReference type="InterPro" id="IPR011050">
    <property type="entry name" value="Pectin_lyase_fold/virulence"/>
</dbReference>
<keyword evidence="3" id="KW-1185">Reference proteome</keyword>
<sequence>MHYETASLTGSNGSCERIEVTDYFQPGDASWSDAFDRVIAVVESRAVAGTEQYTLPDIFLPDHGADYGIFRPISTRLPLKFKGEGVRVVALQGFAGKTIPLAAGGTEVNSSMMIFLDGDKGSTTGVVRNGAAVGKGITLDCRDTAYNGIYMERMTYATIDCEIQFPADSGVQIGPHCWGMSMYSPVIENFSNYAVRCLPHSACNGMSIVNPRFWGEFKTGNAGILFDKDAECNGFHVSGGFIEKVNYGVIVAAGNGPIVFTGVDFEQCQVSVVRAATGDFTGKVIGPITLENCFLHSISAVKVYADEAIIHVRGCRLFPDSFDFETDSFGRGVIHASNNRYDAGFVNAPNANLVFDDCSGLTRNIWNYLPNRSNNFYPALDVRNFQFPGAKFLQSSGFNFYSNHVDGPAGQTVSRSDWWVSEYHHKTSPGVLNKIIGVRLANDAGQNSFQPMVNNATTCGAPGASWAGGSTQVAFTVVSDEREKQQLQEISDVERRVAAKCKLLLGLKYKLNDQVAKLGDKAKWHFGTSAQRVIAAFEAEGLDAMDYSVVEYHEWDEIEPVTDKEGTITLPGQPAGNVYTVNYEELQAFVLSVI</sequence>
<dbReference type="InterPro" id="IPR030392">
    <property type="entry name" value="S74_ICA"/>
</dbReference>
<organism evidence="2 3">
    <name type="scientific">Pseudomonas japonica</name>
    <dbReference type="NCBI Taxonomy" id="256466"/>
    <lineage>
        <taxon>Bacteria</taxon>
        <taxon>Pseudomonadati</taxon>
        <taxon>Pseudomonadota</taxon>
        <taxon>Gammaproteobacteria</taxon>
        <taxon>Pseudomonadales</taxon>
        <taxon>Pseudomonadaceae</taxon>
        <taxon>Pseudomonas</taxon>
    </lineage>
</organism>
<dbReference type="Gene3D" id="1.10.10.10">
    <property type="entry name" value="Winged helix-like DNA-binding domain superfamily/Winged helix DNA-binding domain"/>
    <property type="match status" value="1"/>
</dbReference>
<protein>
    <submittedName>
        <fullName evidence="2">Chaperone of endosialidase</fullName>
    </submittedName>
</protein>
<dbReference type="EMBL" id="FZOL01000010">
    <property type="protein sequence ID" value="SNS54988.1"/>
    <property type="molecule type" value="Genomic_DNA"/>
</dbReference>
<accession>A0A239FEP4</accession>
<dbReference type="CDD" id="cd10144">
    <property type="entry name" value="Peptidase_S74_CIMCD"/>
    <property type="match status" value="1"/>
</dbReference>
<dbReference type="InterPro" id="IPR036388">
    <property type="entry name" value="WH-like_DNA-bd_sf"/>
</dbReference>
<dbReference type="SUPFAM" id="SSF51126">
    <property type="entry name" value="Pectin lyase-like"/>
    <property type="match status" value="1"/>
</dbReference>
<dbReference type="PROSITE" id="PS51688">
    <property type="entry name" value="ICA"/>
    <property type="match status" value="1"/>
</dbReference>
<dbReference type="Pfam" id="PF13884">
    <property type="entry name" value="Peptidase_S74"/>
    <property type="match status" value="1"/>
</dbReference>
<dbReference type="RefSeq" id="WP_042121889.1">
    <property type="nucleotide sequence ID" value="NZ_FZOL01000010.1"/>
</dbReference>
<evidence type="ECO:0000259" key="1">
    <source>
        <dbReference type="PROSITE" id="PS51688"/>
    </source>
</evidence>
<dbReference type="STRING" id="1215104.GCA_000730585_04531"/>
<proteinExistence type="predicted"/>
<evidence type="ECO:0000313" key="2">
    <source>
        <dbReference type="EMBL" id="SNS54988.1"/>
    </source>
</evidence>
<gene>
    <name evidence="2" type="ORF">SAMN05444352_11022</name>
</gene>
<dbReference type="AlphaFoldDB" id="A0A239FEP4"/>
<feature type="domain" description="Peptidase S74" evidence="1">
    <location>
        <begin position="479"/>
        <end position="594"/>
    </location>
</feature>
<evidence type="ECO:0000313" key="3">
    <source>
        <dbReference type="Proteomes" id="UP000198407"/>
    </source>
</evidence>
<dbReference type="OrthoDB" id="6054389at2"/>
<dbReference type="Proteomes" id="UP000198407">
    <property type="component" value="Unassembled WGS sequence"/>
</dbReference>
<name>A0A239FEP4_9PSED</name>
<reference evidence="3" key="1">
    <citation type="submission" date="2017-06" db="EMBL/GenBank/DDBJ databases">
        <authorList>
            <person name="Varghese N."/>
            <person name="Submissions S."/>
        </authorList>
    </citation>
    <scope>NUCLEOTIDE SEQUENCE [LARGE SCALE GENOMIC DNA]</scope>
    <source>
        <strain evidence="3">DSM 22348</strain>
    </source>
</reference>